<dbReference type="AlphaFoldDB" id="A0A2P2QFT4"/>
<name>A0A2P2QFT4_RHIMU</name>
<reference evidence="1" key="1">
    <citation type="submission" date="2018-02" db="EMBL/GenBank/DDBJ databases">
        <title>Rhizophora mucronata_Transcriptome.</title>
        <authorList>
            <person name="Meera S.P."/>
            <person name="Sreeshan A."/>
            <person name="Augustine A."/>
        </authorList>
    </citation>
    <scope>NUCLEOTIDE SEQUENCE</scope>
    <source>
        <tissue evidence="1">Leaf</tissue>
    </source>
</reference>
<organism evidence="1">
    <name type="scientific">Rhizophora mucronata</name>
    <name type="common">Asiatic mangrove</name>
    <dbReference type="NCBI Taxonomy" id="61149"/>
    <lineage>
        <taxon>Eukaryota</taxon>
        <taxon>Viridiplantae</taxon>
        <taxon>Streptophyta</taxon>
        <taxon>Embryophyta</taxon>
        <taxon>Tracheophyta</taxon>
        <taxon>Spermatophyta</taxon>
        <taxon>Magnoliopsida</taxon>
        <taxon>eudicotyledons</taxon>
        <taxon>Gunneridae</taxon>
        <taxon>Pentapetalae</taxon>
        <taxon>rosids</taxon>
        <taxon>fabids</taxon>
        <taxon>Malpighiales</taxon>
        <taxon>Rhizophoraceae</taxon>
        <taxon>Rhizophora</taxon>
    </lineage>
</organism>
<evidence type="ECO:0000313" key="1">
    <source>
        <dbReference type="EMBL" id="MBX65796.1"/>
    </source>
</evidence>
<sequence length="33" mass="3919">MNKFRNVQLQGINSPESQSLFDLSRHLYLKQNI</sequence>
<protein>
    <submittedName>
        <fullName evidence="1">Uncharacterized protein</fullName>
    </submittedName>
</protein>
<proteinExistence type="predicted"/>
<dbReference type="EMBL" id="GGEC01085312">
    <property type="protein sequence ID" value="MBX65796.1"/>
    <property type="molecule type" value="Transcribed_RNA"/>
</dbReference>
<accession>A0A2P2QFT4</accession>